<proteinExistence type="predicted"/>
<reference evidence="1" key="1">
    <citation type="submission" date="2016-06" db="UniProtKB">
        <authorList>
            <consortium name="WormBaseParasite"/>
        </authorList>
    </citation>
    <scope>IDENTIFICATION</scope>
</reference>
<name>A0A183BG53_9TREM</name>
<evidence type="ECO:0000313" key="1">
    <source>
        <dbReference type="WBParaSite" id="ECPE_0001823801-mRNA-1"/>
    </source>
</evidence>
<sequence length="51" mass="5460">LGSIMTKPEVAIVTLLTLPGKRPGISGSRAQPAPVLPPPDYCPFFRPIYPV</sequence>
<protein>
    <submittedName>
        <fullName evidence="1">Ashwin</fullName>
    </submittedName>
</protein>
<dbReference type="AlphaFoldDB" id="A0A183BG53"/>
<accession>A0A183BG53</accession>
<dbReference type="WBParaSite" id="ECPE_0001823801-mRNA-1">
    <property type="protein sequence ID" value="ECPE_0001823801-mRNA-1"/>
    <property type="gene ID" value="ECPE_0001823801"/>
</dbReference>
<organism evidence="1">
    <name type="scientific">Echinostoma caproni</name>
    <dbReference type="NCBI Taxonomy" id="27848"/>
    <lineage>
        <taxon>Eukaryota</taxon>
        <taxon>Metazoa</taxon>
        <taxon>Spiralia</taxon>
        <taxon>Lophotrochozoa</taxon>
        <taxon>Platyhelminthes</taxon>
        <taxon>Trematoda</taxon>
        <taxon>Digenea</taxon>
        <taxon>Plagiorchiida</taxon>
        <taxon>Echinostomata</taxon>
        <taxon>Echinostomatoidea</taxon>
        <taxon>Echinostomatidae</taxon>
        <taxon>Echinostoma</taxon>
    </lineage>
</organism>